<dbReference type="Proteomes" id="UP000265520">
    <property type="component" value="Unassembled WGS sequence"/>
</dbReference>
<sequence>TRSKTRKQERHGVLRHTAVRVVPVPELAEK</sequence>
<reference evidence="1 2" key="1">
    <citation type="journal article" date="2018" name="Front. Plant Sci.">
        <title>Red Clover (Trifolium pratense) and Zigzag Clover (T. medium) - A Picture of Genomic Similarities and Differences.</title>
        <authorList>
            <person name="Dluhosova J."/>
            <person name="Istvanek J."/>
            <person name="Nedelnik J."/>
            <person name="Repkova J."/>
        </authorList>
    </citation>
    <scope>NUCLEOTIDE SEQUENCE [LARGE SCALE GENOMIC DNA]</scope>
    <source>
        <strain evidence="2">cv. 10/8</strain>
        <tissue evidence="1">Leaf</tissue>
    </source>
</reference>
<proteinExistence type="predicted"/>
<evidence type="ECO:0000313" key="2">
    <source>
        <dbReference type="Proteomes" id="UP000265520"/>
    </source>
</evidence>
<keyword evidence="2" id="KW-1185">Reference proteome</keyword>
<dbReference type="AlphaFoldDB" id="A0A392TLL3"/>
<comment type="caution">
    <text evidence="1">The sequence shown here is derived from an EMBL/GenBank/DDBJ whole genome shotgun (WGS) entry which is preliminary data.</text>
</comment>
<dbReference type="EMBL" id="LXQA010612116">
    <property type="protein sequence ID" value="MCI62059.1"/>
    <property type="molecule type" value="Genomic_DNA"/>
</dbReference>
<organism evidence="1 2">
    <name type="scientific">Trifolium medium</name>
    <dbReference type="NCBI Taxonomy" id="97028"/>
    <lineage>
        <taxon>Eukaryota</taxon>
        <taxon>Viridiplantae</taxon>
        <taxon>Streptophyta</taxon>
        <taxon>Embryophyta</taxon>
        <taxon>Tracheophyta</taxon>
        <taxon>Spermatophyta</taxon>
        <taxon>Magnoliopsida</taxon>
        <taxon>eudicotyledons</taxon>
        <taxon>Gunneridae</taxon>
        <taxon>Pentapetalae</taxon>
        <taxon>rosids</taxon>
        <taxon>fabids</taxon>
        <taxon>Fabales</taxon>
        <taxon>Fabaceae</taxon>
        <taxon>Papilionoideae</taxon>
        <taxon>50 kb inversion clade</taxon>
        <taxon>NPAAA clade</taxon>
        <taxon>Hologalegina</taxon>
        <taxon>IRL clade</taxon>
        <taxon>Trifolieae</taxon>
        <taxon>Trifolium</taxon>
    </lineage>
</organism>
<feature type="non-terminal residue" evidence="1">
    <location>
        <position position="1"/>
    </location>
</feature>
<name>A0A392TLL3_9FABA</name>
<accession>A0A392TLL3</accession>
<evidence type="ECO:0000313" key="1">
    <source>
        <dbReference type="EMBL" id="MCI62059.1"/>
    </source>
</evidence>
<protein>
    <submittedName>
        <fullName evidence="1">Uncharacterized protein</fullName>
    </submittedName>
</protein>